<evidence type="ECO:0000313" key="1">
    <source>
        <dbReference type="EMBL" id="MBW84342.1"/>
    </source>
</evidence>
<dbReference type="AlphaFoldDB" id="A0A2P2ISY9"/>
<protein>
    <submittedName>
        <fullName evidence="1">Uncharacterized protein</fullName>
    </submittedName>
</protein>
<organism evidence="1">
    <name type="scientific">Rhizophora mucronata</name>
    <name type="common">Asiatic mangrove</name>
    <dbReference type="NCBI Taxonomy" id="61149"/>
    <lineage>
        <taxon>Eukaryota</taxon>
        <taxon>Viridiplantae</taxon>
        <taxon>Streptophyta</taxon>
        <taxon>Embryophyta</taxon>
        <taxon>Tracheophyta</taxon>
        <taxon>Spermatophyta</taxon>
        <taxon>Magnoliopsida</taxon>
        <taxon>eudicotyledons</taxon>
        <taxon>Gunneridae</taxon>
        <taxon>Pentapetalae</taxon>
        <taxon>rosids</taxon>
        <taxon>fabids</taxon>
        <taxon>Malpighiales</taxon>
        <taxon>Rhizophoraceae</taxon>
        <taxon>Rhizophora</taxon>
    </lineage>
</organism>
<name>A0A2P2ISY9_RHIMU</name>
<accession>A0A2P2ISY9</accession>
<proteinExistence type="predicted"/>
<reference evidence="1" key="1">
    <citation type="submission" date="2018-02" db="EMBL/GenBank/DDBJ databases">
        <title>Rhizophora mucronata_Transcriptome.</title>
        <authorList>
            <person name="Meera S.P."/>
            <person name="Sreeshan A."/>
            <person name="Augustine A."/>
        </authorList>
    </citation>
    <scope>NUCLEOTIDE SEQUENCE</scope>
    <source>
        <tissue evidence="1">Leaf</tissue>
    </source>
</reference>
<dbReference type="EMBL" id="GGEC01003859">
    <property type="protein sequence ID" value="MBW84342.1"/>
    <property type="molecule type" value="Transcribed_RNA"/>
</dbReference>
<sequence>MMHMPKTFVLLSTLMLKDYGDLS</sequence>